<feature type="binding site" evidence="3">
    <location>
        <position position="254"/>
    </location>
    <ligand>
        <name>substrate</name>
    </ligand>
</feature>
<name>A0A653E313_9PSED</name>
<dbReference type="InterPro" id="IPR006311">
    <property type="entry name" value="TAT_signal"/>
</dbReference>
<feature type="binding site" evidence="3">
    <location>
        <position position="228"/>
    </location>
    <ligand>
        <name>substrate</name>
    </ligand>
</feature>
<dbReference type="PANTHER" id="PTHR33376:SF5">
    <property type="entry name" value="EXTRACYTOPLASMIC SOLUTE RECEPTOR PROTEIN"/>
    <property type="match status" value="1"/>
</dbReference>
<dbReference type="PIRSF" id="PIRSF039026">
    <property type="entry name" value="SiaP"/>
    <property type="match status" value="1"/>
</dbReference>
<dbReference type="InterPro" id="IPR026289">
    <property type="entry name" value="SBP_TakP-like"/>
</dbReference>
<dbReference type="GO" id="GO:0046872">
    <property type="term" value="F:metal ion binding"/>
    <property type="evidence" value="ECO:0007669"/>
    <property type="project" value="UniProtKB-KW"/>
</dbReference>
<proteinExistence type="predicted"/>
<dbReference type="Gene3D" id="3.40.190.10">
    <property type="entry name" value="Periplasmic binding protein-like II"/>
    <property type="match status" value="1"/>
</dbReference>
<gene>
    <name evidence="5" type="ORF">PMYSY11_1524</name>
</gene>
<keyword evidence="3" id="KW-0479">Metal-binding</keyword>
<feature type="binding site" evidence="2">
    <location>
        <position position="191"/>
    </location>
    <ligand>
        <name>substrate</name>
    </ligand>
</feature>
<dbReference type="GO" id="GO:0031317">
    <property type="term" value="C:tripartite ATP-independent periplasmic transporter complex"/>
    <property type="evidence" value="ECO:0007669"/>
    <property type="project" value="InterPro"/>
</dbReference>
<feature type="binding site" evidence="2">
    <location>
        <position position="170"/>
    </location>
    <ligand>
        <name>substrate</name>
    </ligand>
</feature>
<evidence type="ECO:0000256" key="2">
    <source>
        <dbReference type="PIRSR" id="PIRSR039026-1"/>
    </source>
</evidence>
<evidence type="ECO:0008006" key="6">
    <source>
        <dbReference type="Google" id="ProtNLM"/>
    </source>
</evidence>
<dbReference type="Gene3D" id="3.40.190.170">
    <property type="entry name" value="Bacterial extracellular solute-binding protein, family 7"/>
    <property type="match status" value="1"/>
</dbReference>
<dbReference type="InterPro" id="IPR038404">
    <property type="entry name" value="TRAP_DctP_sf"/>
</dbReference>
<dbReference type="CDD" id="cd13604">
    <property type="entry name" value="PBP2_TRAP_ketoacid_lactate_like"/>
    <property type="match status" value="1"/>
</dbReference>
<feature type="binding site" evidence="3">
    <location>
        <position position="229"/>
    </location>
    <ligand>
        <name>Na(+)</name>
        <dbReference type="ChEBI" id="CHEBI:29101"/>
    </ligand>
</feature>
<sequence length="370" mass="40219">MNRRTLLGAAAALLAAFGMTGCKEETSPAKQAPAATEAAAAPATTFHWKMVTAWPKNYPGLGTAAERLAERIATMSNGRLTIKVYAAGELVPALEVFDAVSRGTAEIGHGAAYYWKGKVPAAQFFTAVPFGLSASEMNAWLSKGEGQKLWDEAYAPYGVKPLVVGNTGMQMGGWYNKEINSLDDLKGLKIRMPGLGGEVLSRLGATTVNLPGGEVFTALETGAIDATDWVSPYNDLAFGLNKSAKYYYFPGWQEPQAVLELLVNQKALDSLPADLKAILEEATLAANQDMMDDYVYHNAVALAELKKQNVVLKRFPDEVLAAMKAKSGEVLDELASQNELNGRIWTSMKNFQKQVTPMHEVAEKELYDWR</sequence>
<evidence type="ECO:0000256" key="4">
    <source>
        <dbReference type="SAM" id="SignalP"/>
    </source>
</evidence>
<accession>A0A653E313</accession>
<keyword evidence="1 4" id="KW-0732">Signal</keyword>
<evidence type="ECO:0000256" key="1">
    <source>
        <dbReference type="ARBA" id="ARBA00022729"/>
    </source>
</evidence>
<dbReference type="PROSITE" id="PS51318">
    <property type="entry name" value="TAT"/>
    <property type="match status" value="1"/>
</dbReference>
<reference evidence="5" key="1">
    <citation type="submission" date="2019-02" db="EMBL/GenBank/DDBJ databases">
        <authorList>
            <consortium name="Genoscope - CEA"/>
            <person name="William W."/>
        </authorList>
    </citation>
    <scope>NUCLEOTIDE SEQUENCE [LARGE SCALE GENOMIC DNA]</scope>
    <source>
        <strain evidence="5">YSy11</strain>
    </source>
</reference>
<evidence type="ECO:0000256" key="3">
    <source>
        <dbReference type="PIRSR" id="PIRSR039026-2"/>
    </source>
</evidence>
<dbReference type="PROSITE" id="PS51257">
    <property type="entry name" value="PROKAR_LIPOPROTEIN"/>
    <property type="match status" value="1"/>
</dbReference>
<dbReference type="PANTHER" id="PTHR33376">
    <property type="match status" value="1"/>
</dbReference>
<dbReference type="Pfam" id="PF03480">
    <property type="entry name" value="DctP"/>
    <property type="match status" value="1"/>
</dbReference>
<dbReference type="NCBIfam" id="NF037995">
    <property type="entry name" value="TRAP_S1"/>
    <property type="match status" value="1"/>
</dbReference>
<dbReference type="SUPFAM" id="SSF53850">
    <property type="entry name" value="Periplasmic binding protein-like II"/>
    <property type="match status" value="1"/>
</dbReference>
<dbReference type="InterPro" id="IPR018389">
    <property type="entry name" value="DctP_fam"/>
</dbReference>
<dbReference type="RefSeq" id="WP_150547936.1">
    <property type="nucleotide sequence ID" value="NZ_LR215729.2"/>
</dbReference>
<dbReference type="AlphaFoldDB" id="A0A653E313"/>
<protein>
    <recommendedName>
        <fullName evidence="6">TRAP-type mannitol/chloroaromatic compound transport system, substrate-binding protein</fullName>
    </recommendedName>
</protein>
<dbReference type="GO" id="GO:0055085">
    <property type="term" value="P:transmembrane transport"/>
    <property type="evidence" value="ECO:0007669"/>
    <property type="project" value="InterPro"/>
</dbReference>
<feature type="signal peptide" evidence="4">
    <location>
        <begin position="1"/>
        <end position="20"/>
    </location>
</feature>
<evidence type="ECO:0000313" key="5">
    <source>
        <dbReference type="EMBL" id="VEV96571.1"/>
    </source>
</evidence>
<organism evidence="5">
    <name type="scientific">Pseudomonas marincola</name>
    <dbReference type="NCBI Taxonomy" id="437900"/>
    <lineage>
        <taxon>Bacteria</taxon>
        <taxon>Pseudomonadati</taxon>
        <taxon>Pseudomonadota</taxon>
        <taxon>Gammaproteobacteria</taxon>
        <taxon>Pseudomonadales</taxon>
        <taxon>Pseudomonadaceae</taxon>
        <taxon>Pseudomonas</taxon>
    </lineage>
</organism>
<dbReference type="EMBL" id="LR215729">
    <property type="protein sequence ID" value="VEV96571.1"/>
    <property type="molecule type" value="Genomic_DNA"/>
</dbReference>
<feature type="chain" id="PRO_5024863312" description="TRAP-type mannitol/chloroaromatic compound transport system, substrate-binding protein" evidence="4">
    <location>
        <begin position="21"/>
        <end position="370"/>
    </location>
</feature>